<dbReference type="AlphaFoldDB" id="A0A6J4PQF6"/>
<proteinExistence type="predicted"/>
<protein>
    <submittedName>
        <fullName evidence="2">Uncharacterized protein</fullName>
    </submittedName>
</protein>
<reference evidence="2" key="1">
    <citation type="submission" date="2020-02" db="EMBL/GenBank/DDBJ databases">
        <authorList>
            <person name="Meier V. D."/>
        </authorList>
    </citation>
    <scope>NUCLEOTIDE SEQUENCE</scope>
    <source>
        <strain evidence="2">AVDCRST_MAG66</strain>
    </source>
</reference>
<organism evidence="2">
    <name type="scientific">uncultured Pseudonocardia sp</name>
    <dbReference type="NCBI Taxonomy" id="211455"/>
    <lineage>
        <taxon>Bacteria</taxon>
        <taxon>Bacillati</taxon>
        <taxon>Actinomycetota</taxon>
        <taxon>Actinomycetes</taxon>
        <taxon>Pseudonocardiales</taxon>
        <taxon>Pseudonocardiaceae</taxon>
        <taxon>Pseudonocardia</taxon>
        <taxon>environmental samples</taxon>
    </lineage>
</organism>
<sequence>AGHRAAVGAGRRPRCGAHRAPGDGHGLVVAARRRQPGAALLHRVQPQLAEALALHGDPAGRPAGEDVVVEQGQVDVLGARHRGQGPDQGERLGEVDGDVRAERERPVGPVDDQSGHVDGGDRVVQQAPRGGDRETRPQVRGQGVAALGARVHRQVRHEPAGVGAQRDRSGRRGEGEGPEDGDPVGGVLRCARSSL</sequence>
<name>A0A6J4PQF6_9PSEU</name>
<feature type="region of interest" description="Disordered" evidence="1">
    <location>
        <begin position="79"/>
        <end position="195"/>
    </location>
</feature>
<feature type="compositionally biased region" description="Low complexity" evidence="1">
    <location>
        <begin position="1"/>
        <end position="10"/>
    </location>
</feature>
<feature type="compositionally biased region" description="Basic and acidic residues" evidence="1">
    <location>
        <begin position="165"/>
        <end position="175"/>
    </location>
</feature>
<feature type="compositionally biased region" description="Basic and acidic residues" evidence="1">
    <location>
        <begin position="88"/>
        <end position="106"/>
    </location>
</feature>
<gene>
    <name evidence="2" type="ORF">AVDCRST_MAG66-2626</name>
</gene>
<evidence type="ECO:0000313" key="2">
    <source>
        <dbReference type="EMBL" id="CAA9420781.1"/>
    </source>
</evidence>
<feature type="non-terminal residue" evidence="2">
    <location>
        <position position="1"/>
    </location>
</feature>
<dbReference type="EMBL" id="CADCUS010000388">
    <property type="protein sequence ID" value="CAA9420781.1"/>
    <property type="molecule type" value="Genomic_DNA"/>
</dbReference>
<accession>A0A6J4PQF6</accession>
<feature type="non-terminal residue" evidence="2">
    <location>
        <position position="195"/>
    </location>
</feature>
<feature type="region of interest" description="Disordered" evidence="1">
    <location>
        <begin position="1"/>
        <end position="24"/>
    </location>
</feature>
<evidence type="ECO:0000256" key="1">
    <source>
        <dbReference type="SAM" id="MobiDB-lite"/>
    </source>
</evidence>